<keyword evidence="3 4" id="KW-0378">Hydrolase</keyword>
<comment type="similarity">
    <text evidence="2 4">Belongs to the Nudix hydrolase family.</text>
</comment>
<dbReference type="PANTHER" id="PTHR43046:SF16">
    <property type="entry name" value="ADP-RIBOSE PYROPHOSPHATASE YJHB-RELATED"/>
    <property type="match status" value="1"/>
</dbReference>
<evidence type="ECO:0000256" key="1">
    <source>
        <dbReference type="ARBA" id="ARBA00001946"/>
    </source>
</evidence>
<dbReference type="PRINTS" id="PR00502">
    <property type="entry name" value="NUDIXFAMILY"/>
</dbReference>
<dbReference type="PROSITE" id="PS51462">
    <property type="entry name" value="NUDIX"/>
    <property type="match status" value="1"/>
</dbReference>
<comment type="caution">
    <text evidence="6">The sequence shown here is derived from an EMBL/GenBank/DDBJ whole genome shotgun (WGS) entry which is preliminary data.</text>
</comment>
<keyword evidence="7" id="KW-1185">Reference proteome</keyword>
<protein>
    <submittedName>
        <fullName evidence="6">NUDIX hydrolase</fullName>
    </submittedName>
</protein>
<dbReference type="InterPro" id="IPR020084">
    <property type="entry name" value="NUDIX_hydrolase_CS"/>
</dbReference>
<dbReference type="PANTHER" id="PTHR43046">
    <property type="entry name" value="GDP-MANNOSE MANNOSYL HYDROLASE"/>
    <property type="match status" value="1"/>
</dbReference>
<proteinExistence type="inferred from homology"/>
<dbReference type="RefSeq" id="WP_111862786.1">
    <property type="nucleotide sequence ID" value="NZ_QLYX01000001.1"/>
</dbReference>
<dbReference type="PROSITE" id="PS00893">
    <property type="entry name" value="NUDIX_BOX"/>
    <property type="match status" value="1"/>
</dbReference>
<evidence type="ECO:0000313" key="7">
    <source>
        <dbReference type="Proteomes" id="UP000251891"/>
    </source>
</evidence>
<name>A0A365HC74_9ACTN</name>
<dbReference type="EMBL" id="QLYX01000001">
    <property type="protein sequence ID" value="RAY16734.1"/>
    <property type="molecule type" value="Genomic_DNA"/>
</dbReference>
<evidence type="ECO:0000256" key="4">
    <source>
        <dbReference type="RuleBase" id="RU003476"/>
    </source>
</evidence>
<evidence type="ECO:0000313" key="6">
    <source>
        <dbReference type="EMBL" id="RAY16734.1"/>
    </source>
</evidence>
<dbReference type="OrthoDB" id="9814308at2"/>
<comment type="cofactor">
    <cofactor evidence="1">
        <name>Mg(2+)</name>
        <dbReference type="ChEBI" id="CHEBI:18420"/>
    </cofactor>
</comment>
<dbReference type="Gene3D" id="3.90.79.10">
    <property type="entry name" value="Nucleoside Triphosphate Pyrophosphohydrolase"/>
    <property type="match status" value="1"/>
</dbReference>
<dbReference type="Proteomes" id="UP000251891">
    <property type="component" value="Unassembled WGS sequence"/>
</dbReference>
<sequence>MGRRIDYYDDPDAPSANSLVPSVNVIVTNEHGDILMIQRTDNDHWAVPGGAIDLGESVSEAAIRETLEETGIRCEITGLLGIYSDPKHLIHYTSNDEVRQEFSIVLTARPVGGRLTTSDESRRVCWMAPADVETLSMDRSMRLRIGHYLEGRDAPVIT</sequence>
<accession>A0A365HC74</accession>
<dbReference type="Pfam" id="PF00293">
    <property type="entry name" value="NUDIX"/>
    <property type="match status" value="1"/>
</dbReference>
<dbReference type="InterPro" id="IPR015797">
    <property type="entry name" value="NUDIX_hydrolase-like_dom_sf"/>
</dbReference>
<organism evidence="6 7">
    <name type="scientific">Actinomadura craniellae</name>
    <dbReference type="NCBI Taxonomy" id="2231787"/>
    <lineage>
        <taxon>Bacteria</taxon>
        <taxon>Bacillati</taxon>
        <taxon>Actinomycetota</taxon>
        <taxon>Actinomycetes</taxon>
        <taxon>Streptosporangiales</taxon>
        <taxon>Thermomonosporaceae</taxon>
        <taxon>Actinomadura</taxon>
    </lineage>
</organism>
<dbReference type="GO" id="GO:0016787">
    <property type="term" value="F:hydrolase activity"/>
    <property type="evidence" value="ECO:0007669"/>
    <property type="project" value="UniProtKB-KW"/>
</dbReference>
<evidence type="ECO:0000259" key="5">
    <source>
        <dbReference type="PROSITE" id="PS51462"/>
    </source>
</evidence>
<dbReference type="AlphaFoldDB" id="A0A365HC74"/>
<reference evidence="6 7" key="1">
    <citation type="submission" date="2018-06" db="EMBL/GenBank/DDBJ databases">
        <title>Actinomadura craniellae sp. nov. isolated from marine sponge Craniella sp.</title>
        <authorList>
            <person name="Li L."/>
            <person name="Xu Q.H."/>
            <person name="Lin H.W."/>
            <person name="Lu Y.H."/>
        </authorList>
    </citation>
    <scope>NUCLEOTIDE SEQUENCE [LARGE SCALE GENOMIC DNA]</scope>
    <source>
        <strain evidence="6 7">LHW63021</strain>
    </source>
</reference>
<evidence type="ECO:0000256" key="3">
    <source>
        <dbReference type="ARBA" id="ARBA00022801"/>
    </source>
</evidence>
<dbReference type="InterPro" id="IPR000086">
    <property type="entry name" value="NUDIX_hydrolase_dom"/>
</dbReference>
<dbReference type="InterPro" id="IPR020476">
    <property type="entry name" value="Nudix_hydrolase"/>
</dbReference>
<feature type="domain" description="Nudix hydrolase" evidence="5">
    <location>
        <begin position="18"/>
        <end position="149"/>
    </location>
</feature>
<gene>
    <name evidence="6" type="ORF">DPM19_00750</name>
</gene>
<dbReference type="SUPFAM" id="SSF55811">
    <property type="entry name" value="Nudix"/>
    <property type="match status" value="1"/>
</dbReference>
<evidence type="ECO:0000256" key="2">
    <source>
        <dbReference type="ARBA" id="ARBA00005582"/>
    </source>
</evidence>